<comment type="caution">
    <text evidence="8">The sequence shown here is derived from an EMBL/GenBank/DDBJ whole genome shotgun (WGS) entry which is preliminary data.</text>
</comment>
<dbReference type="SUPFAM" id="SSF49785">
    <property type="entry name" value="Galactose-binding domain-like"/>
    <property type="match status" value="1"/>
</dbReference>
<dbReference type="InterPro" id="IPR017853">
    <property type="entry name" value="GH"/>
</dbReference>
<dbReference type="InterPro" id="IPR008979">
    <property type="entry name" value="Galactose-bd-like_sf"/>
</dbReference>
<dbReference type="GO" id="GO:0046373">
    <property type="term" value="P:L-arabinose metabolic process"/>
    <property type="evidence" value="ECO:0007669"/>
    <property type="project" value="InterPro"/>
</dbReference>
<comment type="catalytic activity">
    <reaction evidence="1">
        <text>Hydrolysis of terminal non-reducing alpha-L-arabinofuranoside residues in alpha-L-arabinosides.</text>
        <dbReference type="EC" id="3.2.1.55"/>
    </reaction>
</comment>
<evidence type="ECO:0000256" key="6">
    <source>
        <dbReference type="ARBA" id="ARBA00023180"/>
    </source>
</evidence>
<proteinExistence type="inferred from homology"/>
<keyword evidence="4" id="KW-0732">Signal</keyword>
<dbReference type="SUPFAM" id="SSF51445">
    <property type="entry name" value="(Trans)glycosidases"/>
    <property type="match status" value="1"/>
</dbReference>
<accession>A0A3E3HUK8</accession>
<evidence type="ECO:0000256" key="2">
    <source>
        <dbReference type="ARBA" id="ARBA00007186"/>
    </source>
</evidence>
<evidence type="ECO:0000256" key="3">
    <source>
        <dbReference type="ARBA" id="ARBA00012670"/>
    </source>
</evidence>
<reference evidence="8" key="1">
    <citation type="submission" date="2018-08" db="EMBL/GenBank/DDBJ databases">
        <title>A genome reference for cultivated species of the human gut microbiota.</title>
        <authorList>
            <person name="Zou Y."/>
            <person name="Xue W."/>
            <person name="Luo G."/>
        </authorList>
    </citation>
    <scope>NUCLEOTIDE SEQUENCE [LARGE SCALE GENOMIC DNA]</scope>
    <source>
        <strain evidence="8">TF05-5AC</strain>
    </source>
</reference>
<dbReference type="PANTHER" id="PTHR31776">
    <property type="entry name" value="ALPHA-L-ARABINOFURANOSIDASE 1"/>
    <property type="match status" value="1"/>
</dbReference>
<keyword evidence="5" id="KW-0378">Hydrolase</keyword>
<dbReference type="EMBL" id="QVLV01000048">
    <property type="protein sequence ID" value="RGE55500.1"/>
    <property type="molecule type" value="Genomic_DNA"/>
</dbReference>
<dbReference type="InterPro" id="IPR055235">
    <property type="entry name" value="ASD1_cat"/>
</dbReference>
<keyword evidence="6" id="KW-0325">Glycoprotein</keyword>
<dbReference type="Gene3D" id="3.20.20.80">
    <property type="entry name" value="Glycosidases"/>
    <property type="match status" value="1"/>
</dbReference>
<dbReference type="SUPFAM" id="SSF51011">
    <property type="entry name" value="Glycosyl hydrolase domain"/>
    <property type="match status" value="1"/>
</dbReference>
<evidence type="ECO:0000256" key="1">
    <source>
        <dbReference type="ARBA" id="ARBA00001462"/>
    </source>
</evidence>
<evidence type="ECO:0000259" key="7">
    <source>
        <dbReference type="SMART" id="SM00813"/>
    </source>
</evidence>
<dbReference type="InterPro" id="IPR013780">
    <property type="entry name" value="Glyco_hydro_b"/>
</dbReference>
<dbReference type="Gene3D" id="2.60.40.1180">
    <property type="entry name" value="Golgi alpha-mannosidase II"/>
    <property type="match status" value="1"/>
</dbReference>
<dbReference type="PANTHER" id="PTHR31776:SF0">
    <property type="entry name" value="ALPHA-L-ARABINOFURANOSIDASE 1"/>
    <property type="match status" value="1"/>
</dbReference>
<dbReference type="Pfam" id="PF06964">
    <property type="entry name" value="Alpha-L-AF_C"/>
    <property type="match status" value="1"/>
</dbReference>
<feature type="domain" description="Alpha-L-arabinofuranosidase C-terminal" evidence="7">
    <location>
        <begin position="457"/>
        <end position="639"/>
    </location>
</feature>
<evidence type="ECO:0000256" key="4">
    <source>
        <dbReference type="ARBA" id="ARBA00022729"/>
    </source>
</evidence>
<dbReference type="Pfam" id="PF22848">
    <property type="entry name" value="ASD1_dom"/>
    <property type="match status" value="1"/>
</dbReference>
<dbReference type="InterPro" id="IPR010720">
    <property type="entry name" value="Alpha-L-AF_C"/>
</dbReference>
<dbReference type="RefSeq" id="WP_117546094.1">
    <property type="nucleotide sequence ID" value="NZ_JBKUNB010000007.1"/>
</dbReference>
<dbReference type="GO" id="GO:0046556">
    <property type="term" value="F:alpha-L-arabinofuranosidase activity"/>
    <property type="evidence" value="ECO:0007669"/>
    <property type="project" value="UniProtKB-EC"/>
</dbReference>
<dbReference type="Pfam" id="PF02018">
    <property type="entry name" value="CBM_4_9"/>
    <property type="match status" value="1"/>
</dbReference>
<dbReference type="EC" id="3.2.1.55" evidence="3"/>
<keyword evidence="9" id="KW-1185">Reference proteome</keyword>
<name>A0A3E3HUK8_9FIRM</name>
<dbReference type="AlphaFoldDB" id="A0A3E3HUK8"/>
<evidence type="ECO:0000256" key="5">
    <source>
        <dbReference type="ARBA" id="ARBA00022801"/>
    </source>
</evidence>
<sequence>MNQVKISKNVKTPIQPGMFGLFFEDINYAADGGLYAEMLENRNFEFQESRGYYDHYSQDFDGLYGWSACSGQGKLALDTQKPQNEVNPHYLHFTAMAAGDGFTNKAYDGICLNKGENYRVSFWARTSAFGGKVLVHVEKDGQLYTDQAEIAGLTGEWKKYELTLTAAAQVRSASFVICLSEAGSVDFDMISMMPENAVCGLFRRDLAELLKELQPGFLRFPGGCIVEGNTLDNRYRWKESVGPMEERRVNWSRWSVHDTKEECGYKTPFSHYNQTLGLGYYEYFILCEYLGASPVPVMNVGLACQYQSTQKVASDSVEFKEFVQDALDLIEFANGDVSTKWGALRAACGHPEPFGLRMLGIGNEQWETEEVDFFHRYELFEQAIHEKYPEIRLLGSAGPNVNSKEYEAAWNWIRPAAEKKENFVYAVDEHYYVPPKWCFDNTGFYDNYPRNVKVFAGEYAAHPQGIEDIALRNNMEAALAEAALLTGIERNADVVVLACYAPLFARIGYTQWSPDLIWFDDVHAYGTPSYYVQKLYSVHTGQEELEIKPALGEGLYTAVSYDREQGEVIVKLINAGEKAETVSLGLEEWSCSGKLTRIELCADSLQQVNSIAAPDRITDRQTRESFAGNEVSTEIKPYSVTVLRIAAE</sequence>
<dbReference type="GeneID" id="97990808"/>
<dbReference type="InterPro" id="IPR003305">
    <property type="entry name" value="CenC_carb-bd"/>
</dbReference>
<organism evidence="8 9">
    <name type="scientific">Eisenbergiella massiliensis</name>
    <dbReference type="NCBI Taxonomy" id="1720294"/>
    <lineage>
        <taxon>Bacteria</taxon>
        <taxon>Bacillati</taxon>
        <taxon>Bacillota</taxon>
        <taxon>Clostridia</taxon>
        <taxon>Lachnospirales</taxon>
        <taxon>Lachnospiraceae</taxon>
        <taxon>Eisenbergiella</taxon>
    </lineage>
</organism>
<dbReference type="SMART" id="SM00813">
    <property type="entry name" value="Alpha-L-AF_C"/>
    <property type="match status" value="1"/>
</dbReference>
<protein>
    <recommendedName>
        <fullName evidence="3">non-reducing end alpha-L-arabinofuranosidase</fullName>
        <ecNumber evidence="3">3.2.1.55</ecNumber>
    </recommendedName>
</protein>
<dbReference type="Gene3D" id="2.60.120.260">
    <property type="entry name" value="Galactose-binding domain-like"/>
    <property type="match status" value="1"/>
</dbReference>
<comment type="similarity">
    <text evidence="2">Belongs to the glycosyl hydrolase 51 family.</text>
</comment>
<gene>
    <name evidence="8" type="ORF">DXC51_29140</name>
</gene>
<evidence type="ECO:0000313" key="8">
    <source>
        <dbReference type="EMBL" id="RGE55500.1"/>
    </source>
</evidence>
<dbReference type="InterPro" id="IPR051563">
    <property type="entry name" value="Glycosyl_Hydrolase_51"/>
</dbReference>
<dbReference type="Proteomes" id="UP000260812">
    <property type="component" value="Unassembled WGS sequence"/>
</dbReference>
<evidence type="ECO:0000313" key="9">
    <source>
        <dbReference type="Proteomes" id="UP000260812"/>
    </source>
</evidence>